<evidence type="ECO:0000256" key="1">
    <source>
        <dbReference type="SAM" id="MobiDB-lite"/>
    </source>
</evidence>
<dbReference type="AlphaFoldDB" id="A0A6M3XU76"/>
<sequence length="661" mass="76280">MANSESIGVKKTLEIINKANHIMNDENFKQHSFIIQRFERAKQLKEQRYKYYDGMTYEEDYITNENLKNTYITPKLNTTEVRVNTGTSEKKLDAIKNELLTMNLQHEVRAFDQSDMEIAQLGDDVGDIVTRTNQIEKDDDVYEEITDELLSQRLVYVRELFIEETIKRNQTKITMAKKELISGLKVFPGDWTIPAYKWDTQPYVVTYDRVGYERAMSILSQYENSKHIQPNKKDRNEYLGGAFTYAFGELQDGEVEIITYESLPDNEFQIYANGVPMLPPGSKLPQDYDKYSIRAYSLKSMSRNFLGGRPFTAMAKTMQAVSNETIRMLIRKFQQALEPPLATPRGGKIYAKGIWDPGAITQGVRKADFEKLTDHKGVEQGEFMMYRLIEEKTEEFIGTPNIAQGMQGSREMSATEVLTLQKQFIKQLGYTVAALMRMKRDLTEIRIYNILENYLTPTKRKYDDLTKSVQDVYRSFTIENASFSNNRKGKKIIKLFDRDLTAEEKESLMEYEDNEEKRGNPVRIKFINKEKLKSIPIFWYVIVTMQDKEGTTLDKVTFQDQLNQAAGIIKLTGKPLNPDVVTEDFERKWKAKDWFNVEAPKEQQQPGQSPEDVQKDSQNLLKDIEKMATESQGEIGPQVSRGLRGGEPSAQRSANMLEANV</sequence>
<protein>
    <recommendedName>
        <fullName evidence="3">Portal protein</fullName>
    </recommendedName>
</protein>
<gene>
    <name evidence="2" type="ORF">TM448B02531_0010</name>
</gene>
<accession>A0A6M3XU76</accession>
<dbReference type="EMBL" id="MT144921">
    <property type="protein sequence ID" value="QJI01412.1"/>
    <property type="molecule type" value="Genomic_DNA"/>
</dbReference>
<evidence type="ECO:0000313" key="2">
    <source>
        <dbReference type="EMBL" id="QJI01412.1"/>
    </source>
</evidence>
<feature type="region of interest" description="Disordered" evidence="1">
    <location>
        <begin position="599"/>
        <end position="661"/>
    </location>
</feature>
<evidence type="ECO:0008006" key="3">
    <source>
        <dbReference type="Google" id="ProtNLM"/>
    </source>
</evidence>
<proteinExistence type="predicted"/>
<name>A0A6M3XU76_9ZZZZ</name>
<organism evidence="2">
    <name type="scientific">viral metagenome</name>
    <dbReference type="NCBI Taxonomy" id="1070528"/>
    <lineage>
        <taxon>unclassified sequences</taxon>
        <taxon>metagenomes</taxon>
        <taxon>organismal metagenomes</taxon>
    </lineage>
</organism>
<reference evidence="2" key="1">
    <citation type="submission" date="2020-03" db="EMBL/GenBank/DDBJ databases">
        <title>The deep terrestrial virosphere.</title>
        <authorList>
            <person name="Holmfeldt K."/>
            <person name="Nilsson E."/>
            <person name="Simone D."/>
            <person name="Lopez-Fernandez M."/>
            <person name="Wu X."/>
            <person name="de Brujin I."/>
            <person name="Lundin D."/>
            <person name="Andersson A."/>
            <person name="Bertilsson S."/>
            <person name="Dopson M."/>
        </authorList>
    </citation>
    <scope>NUCLEOTIDE SEQUENCE</scope>
    <source>
        <strain evidence="2">TM448B02531</strain>
    </source>
</reference>